<dbReference type="InterPro" id="IPR025110">
    <property type="entry name" value="AMP-bd_C"/>
</dbReference>
<dbReference type="GO" id="GO:0005829">
    <property type="term" value="C:cytosol"/>
    <property type="evidence" value="ECO:0007669"/>
    <property type="project" value="TreeGrafter"/>
</dbReference>
<proteinExistence type="inferred from homology"/>
<evidence type="ECO:0000256" key="1">
    <source>
        <dbReference type="ARBA" id="ARBA00006432"/>
    </source>
</evidence>
<dbReference type="PANTHER" id="PTHR45527:SF14">
    <property type="entry name" value="PLIPASTATIN SYNTHASE SUBUNIT B"/>
    <property type="match status" value="1"/>
</dbReference>
<dbReference type="FunFam" id="3.40.50.980:FF:000001">
    <property type="entry name" value="Non-ribosomal peptide synthetase"/>
    <property type="match status" value="1"/>
</dbReference>
<dbReference type="InterPro" id="IPR020845">
    <property type="entry name" value="AMP-binding_CS"/>
</dbReference>
<dbReference type="InterPro" id="IPR000873">
    <property type="entry name" value="AMP-dep_synth/lig_dom"/>
</dbReference>
<reference evidence="4 5" key="1">
    <citation type="submission" date="2016-10" db="EMBL/GenBank/DDBJ databases">
        <authorList>
            <person name="de Groot N.N."/>
        </authorList>
    </citation>
    <scope>NUCLEOTIDE SEQUENCE [LARGE SCALE GENOMIC DNA]</scope>
    <source>
        <strain evidence="4 5">DSM 45610</strain>
    </source>
</reference>
<dbReference type="NCBIfam" id="TIGR01733">
    <property type="entry name" value="AA-adenyl-dom"/>
    <property type="match status" value="1"/>
</dbReference>
<dbReference type="Proteomes" id="UP000198534">
    <property type="component" value="Unassembled WGS sequence"/>
</dbReference>
<dbReference type="FunFam" id="3.40.50.12780:FF:000012">
    <property type="entry name" value="Non-ribosomal peptide synthetase"/>
    <property type="match status" value="1"/>
</dbReference>
<evidence type="ECO:0000259" key="3">
    <source>
        <dbReference type="Pfam" id="PF13193"/>
    </source>
</evidence>
<dbReference type="AlphaFoldDB" id="A0A1H2Q9M2"/>
<gene>
    <name evidence="4" type="ORF">SAMN05444487_101151</name>
</gene>
<dbReference type="OrthoDB" id="9765680at2"/>
<dbReference type="STRING" id="1048340.SAMN05444487_101151"/>
<dbReference type="GO" id="GO:0043041">
    <property type="term" value="P:amino acid activation for nonribosomal peptide biosynthetic process"/>
    <property type="evidence" value="ECO:0007669"/>
    <property type="project" value="TreeGrafter"/>
</dbReference>
<dbReference type="Pfam" id="PF13193">
    <property type="entry name" value="AMP-binding_C"/>
    <property type="match status" value="1"/>
</dbReference>
<sequence>MNPIMQLFFEAQVKRTPDAVAVTFGKQSLTYRELNTKSNQLASCLRKRGVGPETIVGVMVERSLEMMIGIFGILKAGGAYLPLSLSYPKKRLQYIVEDSGMALVLTQSNLLQQLKESIELAALSLDDATLYIGSGENLPCLNQPADLVYVIYTSGSTGKPKGVMIEHRALVNRLEWMQEAYPIDSQDTLLQKTPVTFDVSVWEIFWWSMVGAKVCLLAPGMEKFPQAIIEGTKTMQVTVMHFVPSMMNAFLNYIEGADEIDQLTSLRRVFVSGEALISRQVKKFNDLLHRTNGTRLTNLYGPTEATIDVSAYDCPTKSNLEENIPIGRAIRNIDLFVIDDKGHPLPRGQVGELCIAGIGLARGYVNNPSLTAERFIENEEGQRMYRTGDLALRRLDGNIEYHGRIDHQVKIRGLRIELGEIEACAMACAGIQQCVVLVRRESETVVKLVAYYEASEGFQSIRLKKHLRLHLPDYMVPSSYIHHRTLPLTENGKVDRKLLATWVASKNLTGGGVS</sequence>
<evidence type="ECO:0000259" key="2">
    <source>
        <dbReference type="Pfam" id="PF00501"/>
    </source>
</evidence>
<dbReference type="InterPro" id="IPR020459">
    <property type="entry name" value="AMP-binding"/>
</dbReference>
<dbReference type="GO" id="GO:0044550">
    <property type="term" value="P:secondary metabolite biosynthetic process"/>
    <property type="evidence" value="ECO:0007669"/>
    <property type="project" value="TreeGrafter"/>
</dbReference>
<dbReference type="CDD" id="cd05930">
    <property type="entry name" value="A_NRPS"/>
    <property type="match status" value="1"/>
</dbReference>
<dbReference type="Gene3D" id="3.30.300.30">
    <property type="match status" value="1"/>
</dbReference>
<feature type="domain" description="AMP-dependent synthetase/ligase" evidence="2">
    <location>
        <begin position="9"/>
        <end position="364"/>
    </location>
</feature>
<dbReference type="PRINTS" id="PR00154">
    <property type="entry name" value="AMPBINDING"/>
</dbReference>
<organism evidence="4 5">
    <name type="scientific">Marininema mesophilum</name>
    <dbReference type="NCBI Taxonomy" id="1048340"/>
    <lineage>
        <taxon>Bacteria</taxon>
        <taxon>Bacillati</taxon>
        <taxon>Bacillota</taxon>
        <taxon>Bacilli</taxon>
        <taxon>Bacillales</taxon>
        <taxon>Thermoactinomycetaceae</taxon>
        <taxon>Marininema</taxon>
    </lineage>
</organism>
<protein>
    <submittedName>
        <fullName evidence="4">Amino acid adenylation domain-containing protein</fullName>
    </submittedName>
</protein>
<dbReference type="PANTHER" id="PTHR45527">
    <property type="entry name" value="NONRIBOSOMAL PEPTIDE SYNTHETASE"/>
    <property type="match status" value="1"/>
</dbReference>
<dbReference type="EMBL" id="FNNQ01000001">
    <property type="protein sequence ID" value="SDW03851.1"/>
    <property type="molecule type" value="Genomic_DNA"/>
</dbReference>
<dbReference type="SUPFAM" id="SSF56801">
    <property type="entry name" value="Acetyl-CoA synthetase-like"/>
    <property type="match status" value="1"/>
</dbReference>
<dbReference type="FunFam" id="3.40.50.980:FF:000002">
    <property type="entry name" value="Enterobactin synthetase component F"/>
    <property type="match status" value="1"/>
</dbReference>
<dbReference type="Gene3D" id="2.30.38.10">
    <property type="entry name" value="Luciferase, Domain 3"/>
    <property type="match status" value="1"/>
</dbReference>
<dbReference type="GO" id="GO:0031177">
    <property type="term" value="F:phosphopantetheine binding"/>
    <property type="evidence" value="ECO:0007669"/>
    <property type="project" value="TreeGrafter"/>
</dbReference>
<accession>A0A1H2Q9M2</accession>
<dbReference type="PROSITE" id="PS00455">
    <property type="entry name" value="AMP_BINDING"/>
    <property type="match status" value="1"/>
</dbReference>
<keyword evidence="5" id="KW-1185">Reference proteome</keyword>
<dbReference type="InterPro" id="IPR010071">
    <property type="entry name" value="AA_adenyl_dom"/>
</dbReference>
<evidence type="ECO:0000313" key="5">
    <source>
        <dbReference type="Proteomes" id="UP000198534"/>
    </source>
</evidence>
<dbReference type="InterPro" id="IPR045851">
    <property type="entry name" value="AMP-bd_C_sf"/>
</dbReference>
<comment type="similarity">
    <text evidence="1">Belongs to the ATP-dependent AMP-binding enzyme family.</text>
</comment>
<evidence type="ECO:0000313" key="4">
    <source>
        <dbReference type="EMBL" id="SDW03851.1"/>
    </source>
</evidence>
<feature type="domain" description="AMP-binding enzyme C-terminal" evidence="3">
    <location>
        <begin position="420"/>
        <end position="493"/>
    </location>
</feature>
<dbReference type="Pfam" id="PF00501">
    <property type="entry name" value="AMP-binding"/>
    <property type="match status" value="1"/>
</dbReference>
<dbReference type="RefSeq" id="WP_091734694.1">
    <property type="nucleotide sequence ID" value="NZ_FNNQ01000001.1"/>
</dbReference>
<name>A0A1H2Q9M2_9BACL</name>
<dbReference type="Gene3D" id="3.40.50.980">
    <property type="match status" value="2"/>
</dbReference>